<dbReference type="PANTHER" id="PTHR30328">
    <property type="entry name" value="TRANSCRIPTIONAL REPRESSOR"/>
    <property type="match status" value="1"/>
</dbReference>
<sequence>MAWDTERTRQLLLDAAVEEYAAHGPEGARIDRVAAAAGVNKERIYQYFGSKQKLFVAVLEAELAKLASAIPLTAEQAMDLGDYAGRVYDYHLEHPRLLRLMSWEALQNLDEGIVAESERAAHYADKVAAVSAAQKSGAVAAEPSAPYVFSAVMAITTWWFTSPQLVRMIMAGAPGGTDKDRRAALIQLVRRLVGEAETA</sequence>
<dbReference type="InterPro" id="IPR001647">
    <property type="entry name" value="HTH_TetR"/>
</dbReference>
<dbReference type="Gene3D" id="1.10.357.10">
    <property type="entry name" value="Tetracycline Repressor, domain 2"/>
    <property type="match status" value="1"/>
</dbReference>
<gene>
    <name evidence="4" type="ORF">G7068_09830</name>
</gene>
<dbReference type="Pfam" id="PF17926">
    <property type="entry name" value="TetR_C_21"/>
    <property type="match status" value="1"/>
</dbReference>
<dbReference type="RefSeq" id="WP_166291599.1">
    <property type="nucleotide sequence ID" value="NZ_CP049863.1"/>
</dbReference>
<keyword evidence="5" id="KW-1185">Reference proteome</keyword>
<dbReference type="InterPro" id="IPR050109">
    <property type="entry name" value="HTH-type_TetR-like_transc_reg"/>
</dbReference>
<evidence type="ECO:0000313" key="4">
    <source>
        <dbReference type="EMBL" id="QIK63465.1"/>
    </source>
</evidence>
<dbReference type="EMBL" id="CP049863">
    <property type="protein sequence ID" value="QIK63465.1"/>
    <property type="molecule type" value="Genomic_DNA"/>
</dbReference>
<evidence type="ECO:0000256" key="2">
    <source>
        <dbReference type="PROSITE-ProRule" id="PRU00335"/>
    </source>
</evidence>
<dbReference type="SUPFAM" id="SSF48498">
    <property type="entry name" value="Tetracyclin repressor-like, C-terminal domain"/>
    <property type="match status" value="1"/>
</dbReference>
<dbReference type="PROSITE" id="PS50977">
    <property type="entry name" value="HTH_TETR_2"/>
    <property type="match status" value="1"/>
</dbReference>
<keyword evidence="1 2" id="KW-0238">DNA-binding</keyword>
<feature type="domain" description="HTH tetR-type" evidence="3">
    <location>
        <begin position="6"/>
        <end position="66"/>
    </location>
</feature>
<dbReference type="InterPro" id="IPR036271">
    <property type="entry name" value="Tet_transcr_reg_TetR-rel_C_sf"/>
</dbReference>
<evidence type="ECO:0000313" key="5">
    <source>
        <dbReference type="Proteomes" id="UP000502677"/>
    </source>
</evidence>
<dbReference type="GO" id="GO:0003677">
    <property type="term" value="F:DNA binding"/>
    <property type="evidence" value="ECO:0007669"/>
    <property type="project" value="UniProtKB-UniRule"/>
</dbReference>
<dbReference type="GO" id="GO:0006355">
    <property type="term" value="P:regulation of DNA-templated transcription"/>
    <property type="evidence" value="ECO:0007669"/>
    <property type="project" value="UniProtKB-ARBA"/>
</dbReference>
<protein>
    <submittedName>
        <fullName evidence="4">TetR family transcriptional regulator</fullName>
    </submittedName>
</protein>
<dbReference type="InterPro" id="IPR041467">
    <property type="entry name" value="Sco4008_C"/>
</dbReference>
<dbReference type="Proteomes" id="UP000502677">
    <property type="component" value="Chromosome"/>
</dbReference>
<dbReference type="SUPFAM" id="SSF46689">
    <property type="entry name" value="Homeodomain-like"/>
    <property type="match status" value="1"/>
</dbReference>
<dbReference type="PANTHER" id="PTHR30328:SF54">
    <property type="entry name" value="HTH-TYPE TRANSCRIPTIONAL REPRESSOR SCO4008"/>
    <property type="match status" value="1"/>
</dbReference>
<dbReference type="Pfam" id="PF00440">
    <property type="entry name" value="TetR_N"/>
    <property type="match status" value="1"/>
</dbReference>
<evidence type="ECO:0000259" key="3">
    <source>
        <dbReference type="PROSITE" id="PS50977"/>
    </source>
</evidence>
<dbReference type="KEGG" id="lvi:G7068_09830"/>
<evidence type="ECO:0000256" key="1">
    <source>
        <dbReference type="ARBA" id="ARBA00023125"/>
    </source>
</evidence>
<feature type="DNA-binding region" description="H-T-H motif" evidence="2">
    <location>
        <begin position="29"/>
        <end position="48"/>
    </location>
</feature>
<reference evidence="4 5" key="1">
    <citation type="submission" date="2020-03" db="EMBL/GenBank/DDBJ databases">
        <title>Leucobacter sp. nov., isolated from beetles.</title>
        <authorList>
            <person name="Hyun D.-W."/>
            <person name="Bae J.-W."/>
        </authorList>
    </citation>
    <scope>NUCLEOTIDE SEQUENCE [LARGE SCALE GENOMIC DNA]</scope>
    <source>
        <strain evidence="4 5">HDW9C</strain>
    </source>
</reference>
<dbReference type="AlphaFoldDB" id="A0A6G7XFY0"/>
<name>A0A6G7XFY0_9MICO</name>
<organism evidence="4 5">
    <name type="scientific">Leucobacter viscericola</name>
    <dbReference type="NCBI Taxonomy" id="2714935"/>
    <lineage>
        <taxon>Bacteria</taxon>
        <taxon>Bacillati</taxon>
        <taxon>Actinomycetota</taxon>
        <taxon>Actinomycetes</taxon>
        <taxon>Micrococcales</taxon>
        <taxon>Microbacteriaceae</taxon>
        <taxon>Leucobacter</taxon>
    </lineage>
</organism>
<accession>A0A6G7XFY0</accession>
<dbReference type="InterPro" id="IPR009057">
    <property type="entry name" value="Homeodomain-like_sf"/>
</dbReference>
<dbReference type="PRINTS" id="PR00455">
    <property type="entry name" value="HTHTETR"/>
</dbReference>
<proteinExistence type="predicted"/>